<protein>
    <recommendedName>
        <fullName evidence="4">Integral membrane protein</fullName>
    </recommendedName>
</protein>
<feature type="transmembrane region" description="Helical" evidence="1">
    <location>
        <begin position="188"/>
        <end position="216"/>
    </location>
</feature>
<organism evidence="2 3">
    <name type="scientific">Streptomyces zhihengii</name>
    <dbReference type="NCBI Taxonomy" id="1818004"/>
    <lineage>
        <taxon>Bacteria</taxon>
        <taxon>Bacillati</taxon>
        <taxon>Actinomycetota</taxon>
        <taxon>Actinomycetes</taxon>
        <taxon>Kitasatosporales</taxon>
        <taxon>Streptomycetaceae</taxon>
        <taxon>Streptomyces</taxon>
    </lineage>
</organism>
<feature type="transmembrane region" description="Helical" evidence="1">
    <location>
        <begin position="228"/>
        <end position="248"/>
    </location>
</feature>
<evidence type="ECO:0000313" key="2">
    <source>
        <dbReference type="EMBL" id="MBM9620833.1"/>
    </source>
</evidence>
<evidence type="ECO:0000256" key="1">
    <source>
        <dbReference type="SAM" id="Phobius"/>
    </source>
</evidence>
<sequence>MWRQFRDGEWPTLRELLSHLGRVHGCLWVPLLFCFLGPVLTVMASYPVIRSARHRARLSFPPHRGHGPDASVLRVQTIRAWLAVGASLAILAVFGTSEDWNEAQQQYYLRLIATPWLLLLTAPVVMALLFRKATPARRTEMRARLRPVLRSALRFFGAFTAFVVLAGLLVLVFQETISGDGSGGSPDAVLVVAGLVTYVAVVWLGFFLWFASGTVVRTAFGTADVHPALPALLTGVLVWELSLISFVVSDLPPGPLAVQLLAVLGGPLSVTAVAWWEIGRLRRAR</sequence>
<feature type="transmembrane region" description="Helical" evidence="1">
    <location>
        <begin position="151"/>
        <end position="173"/>
    </location>
</feature>
<gene>
    <name evidence="2" type="ORF">JE024_19255</name>
</gene>
<evidence type="ECO:0000313" key="3">
    <source>
        <dbReference type="Proteomes" id="UP000664109"/>
    </source>
</evidence>
<proteinExistence type="predicted"/>
<comment type="caution">
    <text evidence="2">The sequence shown here is derived from an EMBL/GenBank/DDBJ whole genome shotgun (WGS) entry which is preliminary data.</text>
</comment>
<keyword evidence="1" id="KW-0812">Transmembrane</keyword>
<name>A0ABS2UU64_9ACTN</name>
<dbReference type="Proteomes" id="UP000664109">
    <property type="component" value="Unassembled WGS sequence"/>
</dbReference>
<keyword evidence="3" id="KW-1185">Reference proteome</keyword>
<feature type="transmembrane region" description="Helical" evidence="1">
    <location>
        <begin position="78"/>
        <end position="95"/>
    </location>
</feature>
<keyword evidence="1" id="KW-1133">Transmembrane helix</keyword>
<evidence type="ECO:0008006" key="4">
    <source>
        <dbReference type="Google" id="ProtNLM"/>
    </source>
</evidence>
<feature type="transmembrane region" description="Helical" evidence="1">
    <location>
        <begin position="27"/>
        <end position="49"/>
    </location>
</feature>
<keyword evidence="1" id="KW-0472">Membrane</keyword>
<accession>A0ABS2UU64</accession>
<feature type="transmembrane region" description="Helical" evidence="1">
    <location>
        <begin position="254"/>
        <end position="276"/>
    </location>
</feature>
<dbReference type="EMBL" id="JAFEJA010000001">
    <property type="protein sequence ID" value="MBM9620833.1"/>
    <property type="molecule type" value="Genomic_DNA"/>
</dbReference>
<reference evidence="2 3" key="1">
    <citation type="journal article" date="2016" name="Arch. Microbiol.">
        <title>Streptomyces zhihengii sp. nov., isolated from rhizospheric soil of Psammosilene tunicoides.</title>
        <authorList>
            <person name="Huang M.J."/>
            <person name="Fei J.J."/>
            <person name="Salam N."/>
            <person name="Kim C.J."/>
            <person name="Hozzein W.N."/>
            <person name="Xiao M."/>
            <person name="Huang H.Q."/>
            <person name="Li W.J."/>
        </authorList>
    </citation>
    <scope>NUCLEOTIDE SEQUENCE [LARGE SCALE GENOMIC DNA]</scope>
    <source>
        <strain evidence="2 3">YIM T102</strain>
    </source>
</reference>
<feature type="transmembrane region" description="Helical" evidence="1">
    <location>
        <begin position="107"/>
        <end position="130"/>
    </location>
</feature>